<dbReference type="Gene3D" id="1.10.10.10">
    <property type="entry name" value="Winged helix-like DNA-binding domain superfamily/Winged helix DNA-binding domain"/>
    <property type="match status" value="1"/>
</dbReference>
<evidence type="ECO:0000256" key="3">
    <source>
        <dbReference type="ARBA" id="ARBA00023125"/>
    </source>
</evidence>
<keyword evidence="4" id="KW-0804">Transcription</keyword>
<dbReference type="GO" id="GO:0009653">
    <property type="term" value="P:anatomical structure morphogenesis"/>
    <property type="evidence" value="ECO:0007669"/>
    <property type="project" value="TreeGrafter"/>
</dbReference>
<comment type="caution">
    <text evidence="9">The sequence shown here is derived from an EMBL/GenBank/DDBJ whole genome shotgun (WGS) entry which is preliminary data.</text>
</comment>
<feature type="DNA-binding region" description="Fork-head" evidence="6">
    <location>
        <begin position="70"/>
        <end position="176"/>
    </location>
</feature>
<dbReference type="InterPro" id="IPR050211">
    <property type="entry name" value="FOX_domain-containing"/>
</dbReference>
<evidence type="ECO:0000256" key="1">
    <source>
        <dbReference type="ARBA" id="ARBA00004123"/>
    </source>
</evidence>
<protein>
    <recommendedName>
        <fullName evidence="8">Fork-head domain-containing protein</fullName>
    </recommendedName>
</protein>
<evidence type="ECO:0000256" key="6">
    <source>
        <dbReference type="PROSITE-ProRule" id="PRU00089"/>
    </source>
</evidence>
<keyword evidence="10" id="KW-1185">Reference proteome</keyword>
<evidence type="ECO:0000256" key="4">
    <source>
        <dbReference type="ARBA" id="ARBA00023163"/>
    </source>
</evidence>
<dbReference type="PROSITE" id="PS50039">
    <property type="entry name" value="FORK_HEAD_3"/>
    <property type="match status" value="1"/>
</dbReference>
<dbReference type="PANTHER" id="PTHR11829">
    <property type="entry name" value="FORKHEAD BOX PROTEIN"/>
    <property type="match status" value="1"/>
</dbReference>
<accession>A0A232EW43</accession>
<evidence type="ECO:0000313" key="10">
    <source>
        <dbReference type="Proteomes" id="UP000215335"/>
    </source>
</evidence>
<dbReference type="Pfam" id="PF00250">
    <property type="entry name" value="Forkhead"/>
    <property type="match status" value="1"/>
</dbReference>
<dbReference type="GO" id="GO:0030154">
    <property type="term" value="P:cell differentiation"/>
    <property type="evidence" value="ECO:0007669"/>
    <property type="project" value="TreeGrafter"/>
</dbReference>
<dbReference type="InterPro" id="IPR036388">
    <property type="entry name" value="WH-like_DNA-bd_sf"/>
</dbReference>
<dbReference type="EMBL" id="NNAY01001926">
    <property type="protein sequence ID" value="OXU22541.1"/>
    <property type="molecule type" value="Genomic_DNA"/>
</dbReference>
<dbReference type="STRING" id="543379.A0A232EW43"/>
<evidence type="ECO:0000313" key="9">
    <source>
        <dbReference type="EMBL" id="OXU22541.1"/>
    </source>
</evidence>
<feature type="compositionally biased region" description="Polar residues" evidence="7">
    <location>
        <begin position="200"/>
        <end position="213"/>
    </location>
</feature>
<dbReference type="SUPFAM" id="SSF46785">
    <property type="entry name" value="Winged helix' DNA-binding domain"/>
    <property type="match status" value="1"/>
</dbReference>
<name>A0A232EW43_9HYME</name>
<evidence type="ECO:0000256" key="2">
    <source>
        <dbReference type="ARBA" id="ARBA00023015"/>
    </source>
</evidence>
<feature type="domain" description="Fork-head" evidence="8">
    <location>
        <begin position="70"/>
        <end position="176"/>
    </location>
</feature>
<dbReference type="InterPro" id="IPR036390">
    <property type="entry name" value="WH_DNA-bd_sf"/>
</dbReference>
<evidence type="ECO:0000259" key="8">
    <source>
        <dbReference type="PROSITE" id="PS50039"/>
    </source>
</evidence>
<dbReference type="Proteomes" id="UP000215335">
    <property type="component" value="Unassembled WGS sequence"/>
</dbReference>
<keyword evidence="2" id="KW-0805">Transcription regulation</keyword>
<dbReference type="PANTHER" id="PTHR11829:SF388">
    <property type="entry name" value="FORK HEAD DOMAIN-CONTAINING PROTEIN L1-RELATED"/>
    <property type="match status" value="1"/>
</dbReference>
<keyword evidence="3 6" id="KW-0238">DNA-binding</keyword>
<organism evidence="9 10">
    <name type="scientific">Trichomalopsis sarcophagae</name>
    <dbReference type="NCBI Taxonomy" id="543379"/>
    <lineage>
        <taxon>Eukaryota</taxon>
        <taxon>Metazoa</taxon>
        <taxon>Ecdysozoa</taxon>
        <taxon>Arthropoda</taxon>
        <taxon>Hexapoda</taxon>
        <taxon>Insecta</taxon>
        <taxon>Pterygota</taxon>
        <taxon>Neoptera</taxon>
        <taxon>Endopterygota</taxon>
        <taxon>Hymenoptera</taxon>
        <taxon>Apocrita</taxon>
        <taxon>Proctotrupomorpha</taxon>
        <taxon>Chalcidoidea</taxon>
        <taxon>Pteromalidae</taxon>
        <taxon>Pteromalinae</taxon>
        <taxon>Trichomalopsis</taxon>
    </lineage>
</organism>
<dbReference type="FunFam" id="1.10.10.10:FF:000016">
    <property type="entry name" value="Forkhead box protein I1"/>
    <property type="match status" value="1"/>
</dbReference>
<proteinExistence type="predicted"/>
<feature type="compositionally biased region" description="Basic residues" evidence="7">
    <location>
        <begin position="171"/>
        <end position="186"/>
    </location>
</feature>
<gene>
    <name evidence="9" type="ORF">TSAR_006326</name>
</gene>
<reference evidence="9 10" key="1">
    <citation type="journal article" date="2017" name="Curr. Biol.">
        <title>The Evolution of Venom by Co-option of Single-Copy Genes.</title>
        <authorList>
            <person name="Martinson E.O."/>
            <person name="Mrinalini"/>
            <person name="Kelkar Y.D."/>
            <person name="Chang C.H."/>
            <person name="Werren J.H."/>
        </authorList>
    </citation>
    <scope>NUCLEOTIDE SEQUENCE [LARGE SCALE GENOMIC DNA]</scope>
    <source>
        <strain evidence="9 10">Alberta</strain>
        <tissue evidence="9">Whole body</tissue>
    </source>
</reference>
<dbReference type="GO" id="GO:0005634">
    <property type="term" value="C:nucleus"/>
    <property type="evidence" value="ECO:0007669"/>
    <property type="project" value="UniProtKB-SubCell"/>
</dbReference>
<dbReference type="PROSITE" id="PS00658">
    <property type="entry name" value="FORK_HEAD_2"/>
    <property type="match status" value="1"/>
</dbReference>
<feature type="region of interest" description="Disordered" evidence="7">
    <location>
        <begin position="167"/>
        <end position="213"/>
    </location>
</feature>
<evidence type="ECO:0000256" key="5">
    <source>
        <dbReference type="ARBA" id="ARBA00023242"/>
    </source>
</evidence>
<dbReference type="GO" id="GO:0000981">
    <property type="term" value="F:DNA-binding transcription factor activity, RNA polymerase II-specific"/>
    <property type="evidence" value="ECO:0007669"/>
    <property type="project" value="TreeGrafter"/>
</dbReference>
<dbReference type="OrthoDB" id="5954824at2759"/>
<dbReference type="AlphaFoldDB" id="A0A232EW43"/>
<dbReference type="PRINTS" id="PR00053">
    <property type="entry name" value="FORKHEAD"/>
</dbReference>
<evidence type="ECO:0000256" key="7">
    <source>
        <dbReference type="SAM" id="MobiDB-lite"/>
    </source>
</evidence>
<dbReference type="SMART" id="SM00339">
    <property type="entry name" value="FH"/>
    <property type="match status" value="1"/>
</dbReference>
<dbReference type="InterPro" id="IPR030456">
    <property type="entry name" value="TF_fork_head_CS_2"/>
</dbReference>
<comment type="subcellular location">
    <subcellularLocation>
        <location evidence="1 6">Nucleus</location>
    </subcellularLocation>
</comment>
<dbReference type="GO" id="GO:0000978">
    <property type="term" value="F:RNA polymerase II cis-regulatory region sequence-specific DNA binding"/>
    <property type="evidence" value="ECO:0007669"/>
    <property type="project" value="TreeGrafter"/>
</dbReference>
<keyword evidence="5 6" id="KW-0539">Nucleus</keyword>
<sequence>MEQIFPNLSLLPSSYYYSCFNNVVQDATKVHQQMPSPQLSWTTVQQRWEQLTRYHLHHQSQQPTIQRYEKPAYSYIALITMAIESSPKRRLTLSGIYRYIMDRFPYYRDNRQGWQNSIRHNLSLNECFVKLPRDKVVDGETNGEEGQGCCGKGSFWTLDPSASGMFENGNYRRRKTRRQMQQRVKRLGQSSISAPDYLETSPTNVNSPVKTSSKSSLFTIDNILKKPSPPSSRSLR</sequence>
<dbReference type="InterPro" id="IPR001766">
    <property type="entry name" value="Fork_head_dom"/>
</dbReference>